<organism evidence="5 6">
    <name type="scientific">Delftia acidovorans</name>
    <name type="common">Pseudomonas acidovorans</name>
    <name type="synonym">Comamonas acidovorans</name>
    <dbReference type="NCBI Taxonomy" id="80866"/>
    <lineage>
        <taxon>Bacteria</taxon>
        <taxon>Pseudomonadati</taxon>
        <taxon>Pseudomonadota</taxon>
        <taxon>Betaproteobacteria</taxon>
        <taxon>Burkholderiales</taxon>
        <taxon>Comamonadaceae</taxon>
        <taxon>Delftia</taxon>
    </lineage>
</organism>
<keyword evidence="3" id="KW-0862">Zinc</keyword>
<feature type="binding site" evidence="3">
    <location>
        <position position="206"/>
    </location>
    <ligand>
        <name>a divalent metal cation</name>
        <dbReference type="ChEBI" id="CHEBI:60240"/>
    </ligand>
</feature>
<feature type="binding site" evidence="3">
    <location>
        <position position="100"/>
    </location>
    <ligand>
        <name>substrate</name>
    </ligand>
</feature>
<gene>
    <name evidence="5" type="ORF">I6G66_25630</name>
</gene>
<dbReference type="GO" id="GO:0019853">
    <property type="term" value="P:L-ascorbic acid biosynthetic process"/>
    <property type="evidence" value="ECO:0007669"/>
    <property type="project" value="TreeGrafter"/>
</dbReference>
<reference evidence="5 6" key="1">
    <citation type="submission" date="2020-12" db="EMBL/GenBank/DDBJ databases">
        <title>FDA dAtabase for Regulatory Grade micrObial Sequences (FDA-ARGOS): Supporting development and validation of Infectious Disease Dx tests.</title>
        <authorList>
            <person name="Sproer C."/>
            <person name="Gronow S."/>
            <person name="Severitt S."/>
            <person name="Schroder I."/>
            <person name="Tallon L."/>
            <person name="Sadzewicz L."/>
            <person name="Zhao X."/>
            <person name="Boylan J."/>
            <person name="Ott S."/>
            <person name="Bowen H."/>
            <person name="Vavikolanu K."/>
            <person name="Mehta A."/>
            <person name="Aluvathingal J."/>
            <person name="Nadendla S."/>
            <person name="Lowell S."/>
            <person name="Myers T."/>
            <person name="Yan Y."/>
            <person name="Sichtig H."/>
        </authorList>
    </citation>
    <scope>NUCLEOTIDE SEQUENCE [LARGE SCALE GENOMIC DNA]</scope>
    <source>
        <strain evidence="5 6">FDAARGOS_909</strain>
    </source>
</reference>
<dbReference type="PRINTS" id="PR01790">
    <property type="entry name" value="SMP30FAMILY"/>
</dbReference>
<feature type="binding site" evidence="3">
    <location>
        <position position="15"/>
    </location>
    <ligand>
        <name>a divalent metal cation</name>
        <dbReference type="ChEBI" id="CHEBI:60240"/>
    </ligand>
</feature>
<dbReference type="GO" id="GO:0005509">
    <property type="term" value="F:calcium ion binding"/>
    <property type="evidence" value="ECO:0007669"/>
    <property type="project" value="TreeGrafter"/>
</dbReference>
<evidence type="ECO:0000256" key="2">
    <source>
        <dbReference type="PIRSR" id="PIRSR605511-1"/>
    </source>
</evidence>
<comment type="cofactor">
    <cofactor evidence="3">
        <name>Zn(2+)</name>
        <dbReference type="ChEBI" id="CHEBI:29105"/>
    </cofactor>
    <text evidence="3">Binds 1 divalent metal cation per subunit.</text>
</comment>
<dbReference type="InterPro" id="IPR005511">
    <property type="entry name" value="SMP-30"/>
</dbReference>
<feature type="binding site" evidence="3">
    <location>
        <position position="150"/>
    </location>
    <ligand>
        <name>a divalent metal cation</name>
        <dbReference type="ChEBI" id="CHEBI:60240"/>
    </ligand>
</feature>
<sequence>MAVQRIPVPPSALGESPFWHPLERRLYWCDIQGLRIHSWDPASGLHRSWATPSEPGCCAPTDQGRIVVGLRDGFGLLDTATGHTAMIALLEHDPRQFRLNDGRCDRAGRLWAGSLFSPKTGPDAALWCLRADGSGGYAVQRMAGDCTTANGLAFSPDDRSMYWADTPAHRIDRFAFDLDSGTLGTRSLWKAFAPRTDGRLYGGRPDGASVDARGNYWVAMYEGGCVLQLSPEGEVLQRLDTPVHCPTMVCFGGEDLRTLYITSAGHGRPEQEHAAEVPAGALMQCRVDVPGLPVNFFRQAAARQPR</sequence>
<evidence type="ECO:0000256" key="1">
    <source>
        <dbReference type="ARBA" id="ARBA00008853"/>
    </source>
</evidence>
<dbReference type="RefSeq" id="WP_183019468.1">
    <property type="nucleotide sequence ID" value="NZ_CP065668.1"/>
</dbReference>
<feature type="binding site" evidence="3">
    <location>
        <position position="98"/>
    </location>
    <ligand>
        <name>substrate</name>
    </ligand>
</feature>
<evidence type="ECO:0000256" key="3">
    <source>
        <dbReference type="PIRSR" id="PIRSR605511-2"/>
    </source>
</evidence>
<dbReference type="Proteomes" id="UP000594778">
    <property type="component" value="Chromosome"/>
</dbReference>
<dbReference type="Pfam" id="PF08450">
    <property type="entry name" value="SGL"/>
    <property type="match status" value="1"/>
</dbReference>
<dbReference type="PANTHER" id="PTHR10907:SF47">
    <property type="entry name" value="REGUCALCIN"/>
    <property type="match status" value="1"/>
</dbReference>
<evidence type="ECO:0000313" key="5">
    <source>
        <dbReference type="EMBL" id="QPS07622.1"/>
    </source>
</evidence>
<dbReference type="PANTHER" id="PTHR10907">
    <property type="entry name" value="REGUCALCIN"/>
    <property type="match status" value="1"/>
</dbReference>
<accession>A0A7T2S2G0</accession>
<evidence type="ECO:0000313" key="6">
    <source>
        <dbReference type="Proteomes" id="UP000594778"/>
    </source>
</evidence>
<comment type="similarity">
    <text evidence="1">Belongs to the SMP-30/CGR1 family.</text>
</comment>
<dbReference type="SUPFAM" id="SSF63829">
    <property type="entry name" value="Calcium-dependent phosphotriesterase"/>
    <property type="match status" value="1"/>
</dbReference>
<feature type="active site" description="Proton donor/acceptor" evidence="2">
    <location>
        <position position="206"/>
    </location>
</feature>
<evidence type="ECO:0000259" key="4">
    <source>
        <dbReference type="Pfam" id="PF08450"/>
    </source>
</evidence>
<dbReference type="GO" id="GO:0004341">
    <property type="term" value="F:gluconolactonase activity"/>
    <property type="evidence" value="ECO:0007669"/>
    <property type="project" value="TreeGrafter"/>
</dbReference>
<dbReference type="InterPro" id="IPR013658">
    <property type="entry name" value="SGL"/>
</dbReference>
<feature type="domain" description="SMP-30/Gluconolactonase/LRE-like region" evidence="4">
    <location>
        <begin position="13"/>
        <end position="264"/>
    </location>
</feature>
<dbReference type="AlphaFoldDB" id="A0A7T2S2G0"/>
<dbReference type="Gene3D" id="2.120.10.30">
    <property type="entry name" value="TolB, C-terminal domain"/>
    <property type="match status" value="1"/>
</dbReference>
<dbReference type="InterPro" id="IPR011042">
    <property type="entry name" value="6-blade_b-propeller_TolB-like"/>
</dbReference>
<protein>
    <submittedName>
        <fullName evidence="5">SMP-30/gluconolactonase/LRE family protein</fullName>
    </submittedName>
</protein>
<proteinExistence type="inferred from homology"/>
<name>A0A7T2S2G0_DELAC</name>
<dbReference type="EMBL" id="CP065668">
    <property type="protein sequence ID" value="QPS07622.1"/>
    <property type="molecule type" value="Genomic_DNA"/>
</dbReference>
<keyword evidence="3" id="KW-0479">Metal-binding</keyword>